<dbReference type="Pfam" id="PF14542">
    <property type="entry name" value="Acetyltransf_CG"/>
    <property type="match status" value="1"/>
</dbReference>
<dbReference type="OrthoDB" id="9793389at2"/>
<evidence type="ECO:0000313" key="2">
    <source>
        <dbReference type="EMBL" id="AJR04155.1"/>
    </source>
</evidence>
<sequence>MDIQQADNGKKGKFFVEINGKPEAEMTYVYAGKHTIIIDHTALNDALRGEGVGYKLVEAAVSFARETELKINPLCPFAHAAFKKHAEYQDVLIK</sequence>
<reference evidence="2 3" key="1">
    <citation type="submission" date="2014-02" db="EMBL/GenBank/DDBJ databases">
        <authorList>
            <person name="Young C.-C."/>
            <person name="Hameed A."/>
            <person name="Huang H.-C."/>
            <person name="Shahina M."/>
        </authorList>
    </citation>
    <scope>NUCLEOTIDE SEQUENCE [LARGE SCALE GENOMIC DNA]</scope>
    <source>
        <strain evidence="2 3">CC-SAMT-1</strain>
    </source>
</reference>
<dbReference type="Gene3D" id="3.40.630.30">
    <property type="match status" value="1"/>
</dbReference>
<dbReference type="PANTHER" id="PTHR31435">
    <property type="entry name" value="PROTEIN NATD1"/>
    <property type="match status" value="1"/>
</dbReference>
<keyword evidence="2" id="KW-0012">Acyltransferase</keyword>
<dbReference type="InterPro" id="IPR031165">
    <property type="entry name" value="GNAT_YJDJ"/>
</dbReference>
<evidence type="ECO:0000259" key="1">
    <source>
        <dbReference type="PROSITE" id="PS51729"/>
    </source>
</evidence>
<accession>A0A0C5WMQ3</accession>
<dbReference type="EMBL" id="CP007202">
    <property type="protein sequence ID" value="AJR04155.1"/>
    <property type="molecule type" value="Genomic_DNA"/>
</dbReference>
<keyword evidence="3" id="KW-1185">Reference proteome</keyword>
<evidence type="ECO:0000313" key="3">
    <source>
        <dbReference type="Proteomes" id="UP000032229"/>
    </source>
</evidence>
<dbReference type="PATRIC" id="fig|1454006.5.peg.2256"/>
<dbReference type="HOGENOM" id="CLU_132888_2_1_10"/>
<dbReference type="SUPFAM" id="SSF55729">
    <property type="entry name" value="Acyl-CoA N-acyltransferases (Nat)"/>
    <property type="match status" value="1"/>
</dbReference>
<dbReference type="InterPro" id="IPR016181">
    <property type="entry name" value="Acyl_CoA_acyltransferase"/>
</dbReference>
<dbReference type="PROSITE" id="PS51729">
    <property type="entry name" value="GNAT_YJDJ"/>
    <property type="match status" value="1"/>
</dbReference>
<feature type="domain" description="N-acetyltransferase" evidence="1">
    <location>
        <begin position="6"/>
        <end position="93"/>
    </location>
</feature>
<organism evidence="2 3">
    <name type="scientific">Siansivirga zeaxanthinifaciens CC-SAMT-1</name>
    <dbReference type="NCBI Taxonomy" id="1454006"/>
    <lineage>
        <taxon>Bacteria</taxon>
        <taxon>Pseudomonadati</taxon>
        <taxon>Bacteroidota</taxon>
        <taxon>Flavobacteriia</taxon>
        <taxon>Flavobacteriales</taxon>
        <taxon>Flavobacteriaceae</taxon>
        <taxon>Siansivirga</taxon>
    </lineage>
</organism>
<proteinExistence type="predicted"/>
<dbReference type="Proteomes" id="UP000032229">
    <property type="component" value="Chromosome"/>
</dbReference>
<dbReference type="STRING" id="1454006.AW14_11375"/>
<dbReference type="InterPro" id="IPR045057">
    <property type="entry name" value="Gcn5-rel_NAT"/>
</dbReference>
<dbReference type="AlphaFoldDB" id="A0A0C5WMQ3"/>
<protein>
    <submittedName>
        <fullName evidence="2">Acyl-CoA acyltransferase</fullName>
    </submittedName>
</protein>
<keyword evidence="2" id="KW-0808">Transferase</keyword>
<gene>
    <name evidence="2" type="ORF">AW14_11375</name>
</gene>
<name>A0A0C5WMQ3_9FLAO</name>
<dbReference type="KEGG" id="sze:AW14_11375"/>
<dbReference type="GO" id="GO:0016746">
    <property type="term" value="F:acyltransferase activity"/>
    <property type="evidence" value="ECO:0007669"/>
    <property type="project" value="UniProtKB-KW"/>
</dbReference>
<dbReference type="PANTHER" id="PTHR31435:SF10">
    <property type="entry name" value="BSR4717 PROTEIN"/>
    <property type="match status" value="1"/>
</dbReference>
<dbReference type="RefSeq" id="WP_044638862.1">
    <property type="nucleotide sequence ID" value="NZ_CP007202.1"/>
</dbReference>